<feature type="compositionally biased region" description="Basic and acidic residues" evidence="1">
    <location>
        <begin position="68"/>
        <end position="97"/>
    </location>
</feature>
<feature type="region of interest" description="Disordered" evidence="1">
    <location>
        <begin position="1"/>
        <end position="171"/>
    </location>
</feature>
<dbReference type="OrthoDB" id="1882547at2759"/>
<dbReference type="AlphaFoldDB" id="A0A9E7H5B1"/>
<dbReference type="EMBL" id="CP097510">
    <property type="protein sequence ID" value="URE23919.1"/>
    <property type="molecule type" value="Genomic_DNA"/>
</dbReference>
<dbReference type="PANTHER" id="PTHR33159">
    <property type="entry name" value="RPM1-INTERACTING PROTEIN 4 (RIN4) FAMILY PROTEIN"/>
    <property type="match status" value="1"/>
</dbReference>
<evidence type="ECO:0000313" key="4">
    <source>
        <dbReference type="Proteomes" id="UP001055439"/>
    </source>
</evidence>
<evidence type="ECO:0000313" key="3">
    <source>
        <dbReference type="EMBL" id="URE23919.1"/>
    </source>
</evidence>
<dbReference type="PANTHER" id="PTHR33159:SF101">
    <property type="entry name" value="OS04G0379600 PROTEIN"/>
    <property type="match status" value="1"/>
</dbReference>
<evidence type="ECO:0000259" key="2">
    <source>
        <dbReference type="Pfam" id="PF05627"/>
    </source>
</evidence>
<dbReference type="GO" id="GO:0005886">
    <property type="term" value="C:plasma membrane"/>
    <property type="evidence" value="ECO:0007669"/>
    <property type="project" value="TreeGrafter"/>
</dbReference>
<feature type="domain" description="RIN4 pathogenic type III effector avirulence factor Avr cleavage site" evidence="2">
    <location>
        <begin position="171"/>
        <end position="205"/>
    </location>
</feature>
<accession>A0A9E7H5B1</accession>
<gene>
    <name evidence="3" type="ORF">MUK42_06267</name>
</gene>
<dbReference type="InterPro" id="IPR040387">
    <property type="entry name" value="RIN4/NOI4"/>
</dbReference>
<sequence>MAPQTQVHKFGNRETAESVPYRQYFNQTQGEKGRKITTNLNDGNENLETTAKDIPPPANAAPFTPEAAKPREAKPMRKDAGNFHRIDTPPVHDEGVIRKSPINPHDQQHVARANYGDNQKKPNRSRGTYQGKPAAERTANDTPPSDKRIAPEDTPGRVRTNPSDRAYGTPHHDVAVPPFAGWDENDPASGEKYTGIFNLIADNRRNPGTPYNPPMPSSRKQESNKTKGCGCLSWILK</sequence>
<dbReference type="InterPro" id="IPR008700">
    <property type="entry name" value="TypeIII_avirulence_cleave"/>
</dbReference>
<name>A0A9E7H5B1_9LILI</name>
<feature type="region of interest" description="Disordered" evidence="1">
    <location>
        <begin position="201"/>
        <end position="227"/>
    </location>
</feature>
<dbReference type="Pfam" id="PF05627">
    <property type="entry name" value="AvrRpt-cleavage"/>
    <property type="match status" value="1"/>
</dbReference>
<keyword evidence="4" id="KW-1185">Reference proteome</keyword>
<evidence type="ECO:0000256" key="1">
    <source>
        <dbReference type="SAM" id="MobiDB-lite"/>
    </source>
</evidence>
<dbReference type="Proteomes" id="UP001055439">
    <property type="component" value="Chromosome 8"/>
</dbReference>
<feature type="compositionally biased region" description="Polar residues" evidence="1">
    <location>
        <begin position="24"/>
        <end position="49"/>
    </location>
</feature>
<organism evidence="3 4">
    <name type="scientific">Musa troglodytarum</name>
    <name type="common">fe'i banana</name>
    <dbReference type="NCBI Taxonomy" id="320322"/>
    <lineage>
        <taxon>Eukaryota</taxon>
        <taxon>Viridiplantae</taxon>
        <taxon>Streptophyta</taxon>
        <taxon>Embryophyta</taxon>
        <taxon>Tracheophyta</taxon>
        <taxon>Spermatophyta</taxon>
        <taxon>Magnoliopsida</taxon>
        <taxon>Liliopsida</taxon>
        <taxon>Zingiberales</taxon>
        <taxon>Musaceae</taxon>
        <taxon>Musa</taxon>
    </lineage>
</organism>
<reference evidence="3" key="1">
    <citation type="submission" date="2022-05" db="EMBL/GenBank/DDBJ databases">
        <title>The Musa troglodytarum L. genome provides insights into the mechanism of non-climacteric behaviour and enrichment of carotenoids.</title>
        <authorList>
            <person name="Wang J."/>
        </authorList>
    </citation>
    <scope>NUCLEOTIDE SEQUENCE</scope>
    <source>
        <tissue evidence="3">Leaf</tissue>
    </source>
</reference>
<proteinExistence type="predicted"/>
<feature type="compositionally biased region" description="Basic and acidic residues" evidence="1">
    <location>
        <begin position="134"/>
        <end position="156"/>
    </location>
</feature>
<protein>
    <submittedName>
        <fullName evidence="3">DUF246 domain-containing protein</fullName>
    </submittedName>
</protein>